<dbReference type="EMBL" id="OA884488">
    <property type="protein sequence ID" value="CAD7280874.1"/>
    <property type="molecule type" value="Genomic_DNA"/>
</dbReference>
<accession>A0A7R9BTB7</accession>
<keyword evidence="3" id="KW-1185">Reference proteome</keyword>
<proteinExistence type="predicted"/>
<dbReference type="EMBL" id="CAJPEX010002451">
    <property type="protein sequence ID" value="CAG0921026.1"/>
    <property type="molecule type" value="Genomic_DNA"/>
</dbReference>
<reference evidence="2" key="1">
    <citation type="submission" date="2020-11" db="EMBL/GenBank/DDBJ databases">
        <authorList>
            <person name="Tran Van P."/>
        </authorList>
    </citation>
    <scope>NUCLEOTIDE SEQUENCE</scope>
</reference>
<feature type="chain" id="PRO_5036210240" evidence="1">
    <location>
        <begin position="19"/>
        <end position="140"/>
    </location>
</feature>
<gene>
    <name evidence="2" type="ORF">NMOB1V02_LOCUS8531</name>
</gene>
<evidence type="ECO:0000313" key="3">
    <source>
        <dbReference type="Proteomes" id="UP000678499"/>
    </source>
</evidence>
<dbReference type="AlphaFoldDB" id="A0A7R9BTB7"/>
<protein>
    <submittedName>
        <fullName evidence="2">Uncharacterized protein</fullName>
    </submittedName>
</protein>
<evidence type="ECO:0000313" key="2">
    <source>
        <dbReference type="EMBL" id="CAD7280874.1"/>
    </source>
</evidence>
<feature type="signal peptide" evidence="1">
    <location>
        <begin position="1"/>
        <end position="18"/>
    </location>
</feature>
<keyword evidence="1" id="KW-0732">Signal</keyword>
<organism evidence="2">
    <name type="scientific">Notodromas monacha</name>
    <dbReference type="NCBI Taxonomy" id="399045"/>
    <lineage>
        <taxon>Eukaryota</taxon>
        <taxon>Metazoa</taxon>
        <taxon>Ecdysozoa</taxon>
        <taxon>Arthropoda</taxon>
        <taxon>Crustacea</taxon>
        <taxon>Oligostraca</taxon>
        <taxon>Ostracoda</taxon>
        <taxon>Podocopa</taxon>
        <taxon>Podocopida</taxon>
        <taxon>Cypridocopina</taxon>
        <taxon>Cypridoidea</taxon>
        <taxon>Cyprididae</taxon>
        <taxon>Notodromas</taxon>
    </lineage>
</organism>
<sequence>MLLWRTALFFVLVALAAALDLVDNSGCVSEGMECDSTEECCSGGMSTLCSSGKCRCWGGMQWRASIRRCVPIYSFGRFDPGGDDYDLHPHEEYVPPPVVPTWKPEPRTTQTSSEGVELAVQQQQHGSRVSGGFQSRLFRL</sequence>
<name>A0A7R9BTB7_9CRUS</name>
<dbReference type="Proteomes" id="UP000678499">
    <property type="component" value="Unassembled WGS sequence"/>
</dbReference>
<evidence type="ECO:0000256" key="1">
    <source>
        <dbReference type="SAM" id="SignalP"/>
    </source>
</evidence>